<dbReference type="AlphaFoldDB" id="K9Y0V5"/>
<accession>K9Y0V5</accession>
<reference evidence="3" key="1">
    <citation type="journal article" date="2013" name="Proc. Natl. Acad. Sci. U.S.A.">
        <title>Improving the coverage of the cyanobacterial phylum using diversity-driven genome sequencing.</title>
        <authorList>
            <person name="Shih P.M."/>
            <person name="Wu D."/>
            <person name="Latifi A."/>
            <person name="Axen S.D."/>
            <person name="Fewer D.P."/>
            <person name="Talla E."/>
            <person name="Calteau A."/>
            <person name="Cai F."/>
            <person name="Tandeau de Marsac N."/>
            <person name="Rippka R."/>
            <person name="Herdman M."/>
            <person name="Sivonen K."/>
            <person name="Coursin T."/>
            <person name="Laurent T."/>
            <person name="Goodwin L."/>
            <person name="Nolan M."/>
            <person name="Davenport K.W."/>
            <person name="Han C.S."/>
            <person name="Rubin E.M."/>
            <person name="Eisen J.A."/>
            <person name="Woyke T."/>
            <person name="Gugger M."/>
            <person name="Kerfeld C.A."/>
        </authorList>
    </citation>
    <scope>NUCLEOTIDE SEQUENCE [LARGE SCALE GENOMIC DNA]</scope>
    <source>
        <strain evidence="3">ATCC 29371 / PCC 7437</strain>
        <plasmid evidence="3">Plasmid pSTA7437.01</plasmid>
    </source>
</reference>
<evidence type="ECO:0000313" key="2">
    <source>
        <dbReference type="EMBL" id="AFZ38021.1"/>
    </source>
</evidence>
<dbReference type="EMBL" id="CP003654">
    <property type="protein sequence ID" value="AFZ38021.1"/>
    <property type="molecule type" value="Genomic_DNA"/>
</dbReference>
<evidence type="ECO:0000313" key="3">
    <source>
        <dbReference type="Proteomes" id="UP000010473"/>
    </source>
</evidence>
<geneLocation type="plasmid" evidence="2 3">
    <name>pSTA7437.01</name>
</geneLocation>
<dbReference type="KEGG" id="scs:Sta7437_4562"/>
<proteinExistence type="predicted"/>
<protein>
    <submittedName>
        <fullName evidence="2">Uncharacterized protein</fullName>
    </submittedName>
</protein>
<dbReference type="RefSeq" id="WP_015211930.1">
    <property type="nucleotide sequence ID" value="NC_019765.1"/>
</dbReference>
<organism evidence="2 3">
    <name type="scientific">Stanieria cyanosphaera (strain ATCC 29371 / PCC 7437)</name>
    <dbReference type="NCBI Taxonomy" id="111780"/>
    <lineage>
        <taxon>Bacteria</taxon>
        <taxon>Bacillati</taxon>
        <taxon>Cyanobacteriota</taxon>
        <taxon>Cyanophyceae</taxon>
        <taxon>Pleurocapsales</taxon>
        <taxon>Dermocarpellaceae</taxon>
        <taxon>Stanieria</taxon>
    </lineage>
</organism>
<keyword evidence="3" id="KW-1185">Reference proteome</keyword>
<gene>
    <name evidence="2" type="ordered locus">Sta7437_4562</name>
</gene>
<dbReference type="Proteomes" id="UP000010473">
    <property type="component" value="Plasmid pSTA7437.01"/>
</dbReference>
<sequence>MFSERQRISNRPVECNPVREEIFPLFLLQIEKLESQLQEKERQLEQKKQKLEEFKNFSVLLLTNRLLPAG</sequence>
<evidence type="ECO:0000256" key="1">
    <source>
        <dbReference type="SAM" id="Coils"/>
    </source>
</evidence>
<dbReference type="HOGENOM" id="CLU_2755896_0_0_3"/>
<name>K9Y0V5_STAC7</name>
<keyword evidence="1" id="KW-0175">Coiled coil</keyword>
<feature type="coiled-coil region" evidence="1">
    <location>
        <begin position="27"/>
        <end position="57"/>
    </location>
</feature>
<keyword evidence="2" id="KW-0614">Plasmid</keyword>